<dbReference type="EMBL" id="RXLR01000024">
    <property type="protein sequence ID" value="TDH18002.1"/>
    <property type="molecule type" value="Genomic_DNA"/>
</dbReference>
<dbReference type="InterPro" id="IPR056411">
    <property type="entry name" value="CysS_C"/>
</dbReference>
<protein>
    <recommendedName>
        <fullName evidence="1">Cysteinyl-tRNA ligase anticodon binding domain-containing protein</fullName>
    </recommendedName>
</protein>
<organism evidence="2 3">
    <name type="scientific">Mycobacteroides franklinii</name>
    <dbReference type="NCBI Taxonomy" id="948102"/>
    <lineage>
        <taxon>Bacteria</taxon>
        <taxon>Bacillati</taxon>
        <taxon>Actinomycetota</taxon>
        <taxon>Actinomycetes</taxon>
        <taxon>Mycobacteriales</taxon>
        <taxon>Mycobacteriaceae</taxon>
        <taxon>Mycobacteroides</taxon>
    </lineage>
</organism>
<gene>
    <name evidence="2" type="ORF">EJ571_25075</name>
</gene>
<dbReference type="Pfam" id="PF23493">
    <property type="entry name" value="CysS_C"/>
    <property type="match status" value="1"/>
</dbReference>
<dbReference type="AlphaFoldDB" id="A0A4R5P514"/>
<reference evidence="2 3" key="1">
    <citation type="journal article" date="2019" name="Sci. Rep.">
        <title>Extended insight into the Mycobacterium chelonae-abscessus complex through whole genome sequencing of Mycobacterium salmoniphilum outbreak and Mycobacterium salmoniphilum-like strains.</title>
        <authorList>
            <person name="Behra P.R.K."/>
            <person name="Das S."/>
            <person name="Pettersson B.M.F."/>
            <person name="Shirreff L."/>
            <person name="DuCote T."/>
            <person name="Jacobsson K.G."/>
            <person name="Ennis D.G."/>
            <person name="Kirsebom L.A."/>
        </authorList>
    </citation>
    <scope>NUCLEOTIDE SEQUENCE [LARGE SCALE GENOMIC DNA]</scope>
    <source>
        <strain evidence="2 3">DSM 45524</strain>
    </source>
</reference>
<comment type="caution">
    <text evidence="2">The sequence shown here is derived from an EMBL/GenBank/DDBJ whole genome shotgun (WGS) entry which is preliminary data.</text>
</comment>
<accession>A0A4R5P514</accession>
<name>A0A4R5P514_9MYCO</name>
<evidence type="ECO:0000259" key="1">
    <source>
        <dbReference type="Pfam" id="PF23493"/>
    </source>
</evidence>
<proteinExistence type="predicted"/>
<evidence type="ECO:0000313" key="2">
    <source>
        <dbReference type="EMBL" id="TDH18002.1"/>
    </source>
</evidence>
<feature type="domain" description="Cysteinyl-tRNA ligase anticodon binding" evidence="1">
    <location>
        <begin position="7"/>
        <end position="43"/>
    </location>
</feature>
<dbReference type="RefSeq" id="WP_078335844.1">
    <property type="nucleotide sequence ID" value="NZ_MAFQ01000014.1"/>
</dbReference>
<dbReference type="Proteomes" id="UP000295627">
    <property type="component" value="Unassembled WGS sequence"/>
</dbReference>
<sequence>MNAMKQLEKLLQRRETAEQKRDLAEALQLDDQLEDLGLAADDRITCYSCQAWSDHAHDPLTGRRMTWDEYRAYQQEVASCRAAALSIAAPNIDLEALNQATAVSA</sequence>
<evidence type="ECO:0000313" key="3">
    <source>
        <dbReference type="Proteomes" id="UP000295627"/>
    </source>
</evidence>